<evidence type="ECO:0000313" key="1">
    <source>
        <dbReference type="EMBL" id="KAK1270873.1"/>
    </source>
</evidence>
<comment type="caution">
    <text evidence="1">The sequence shown here is derived from an EMBL/GenBank/DDBJ whole genome shotgun (WGS) entry which is preliminary data.</text>
</comment>
<dbReference type="InterPro" id="IPR004158">
    <property type="entry name" value="DUF247_pln"/>
</dbReference>
<dbReference type="Proteomes" id="UP001179952">
    <property type="component" value="Unassembled WGS sequence"/>
</dbReference>
<evidence type="ECO:0000313" key="2">
    <source>
        <dbReference type="Proteomes" id="UP001179952"/>
    </source>
</evidence>
<name>A0AAV9B3D9_ACOGR</name>
<accession>A0AAV9B3D9</accession>
<reference evidence="1" key="2">
    <citation type="submission" date="2023-06" db="EMBL/GenBank/DDBJ databases">
        <authorList>
            <person name="Ma L."/>
            <person name="Liu K.-W."/>
            <person name="Li Z."/>
            <person name="Hsiao Y.-Y."/>
            <person name="Qi Y."/>
            <person name="Fu T."/>
            <person name="Tang G."/>
            <person name="Zhang D."/>
            <person name="Sun W.-H."/>
            <person name="Liu D.-K."/>
            <person name="Li Y."/>
            <person name="Chen G.-Z."/>
            <person name="Liu X.-D."/>
            <person name="Liao X.-Y."/>
            <person name="Jiang Y.-T."/>
            <person name="Yu X."/>
            <person name="Hao Y."/>
            <person name="Huang J."/>
            <person name="Zhao X.-W."/>
            <person name="Ke S."/>
            <person name="Chen Y.-Y."/>
            <person name="Wu W.-L."/>
            <person name="Hsu J.-L."/>
            <person name="Lin Y.-F."/>
            <person name="Huang M.-D."/>
            <person name="Li C.-Y."/>
            <person name="Huang L."/>
            <person name="Wang Z.-W."/>
            <person name="Zhao X."/>
            <person name="Zhong W.-Y."/>
            <person name="Peng D.-H."/>
            <person name="Ahmad S."/>
            <person name="Lan S."/>
            <person name="Zhang J.-S."/>
            <person name="Tsai W.-C."/>
            <person name="Van De Peer Y."/>
            <person name="Liu Z.-J."/>
        </authorList>
    </citation>
    <scope>NUCLEOTIDE SEQUENCE</scope>
    <source>
        <strain evidence="1">SCP</strain>
        <tissue evidence="1">Leaves</tissue>
    </source>
</reference>
<proteinExistence type="predicted"/>
<organism evidence="1 2">
    <name type="scientific">Acorus gramineus</name>
    <name type="common">Dwarf sweet flag</name>
    <dbReference type="NCBI Taxonomy" id="55184"/>
    <lineage>
        <taxon>Eukaryota</taxon>
        <taxon>Viridiplantae</taxon>
        <taxon>Streptophyta</taxon>
        <taxon>Embryophyta</taxon>
        <taxon>Tracheophyta</taxon>
        <taxon>Spermatophyta</taxon>
        <taxon>Magnoliopsida</taxon>
        <taxon>Liliopsida</taxon>
        <taxon>Acoraceae</taxon>
        <taxon>Acorus</taxon>
    </lineage>
</organism>
<sequence>MKMFREITEDIRQDDYLVWTAREGEEELETSRVQNWLCSLGLLRLDLIKIENQIPFFIVETLFDLLLPPEDKNVPLINLATHLLNKIHRSECYVRIRNPNVHHLLHLFHVMLVPNPSTRKPAPAPPPGWLSRLKKSATTKLRPVSPGAKNILPCFHEEGEHPQQQPWWSRTSYLMLSATELKEAGIVFKQKPNGNFLDVTFDKGLMEIPALCIYDGTFPILRNLIAYEQYYPNTGNYVTYYAVFMESMMKKPEDVKALQSEGILRTGTRDEVDIARMYNGLCKGIIIDRNRSYLKDLFYQVNQHCGSRWNKRRLKRTGKVDEVEVAR</sequence>
<protein>
    <submittedName>
        <fullName evidence="1">UPF0481 protein</fullName>
    </submittedName>
</protein>
<dbReference type="PANTHER" id="PTHR31170:SF25">
    <property type="entry name" value="BNAA09G04570D PROTEIN"/>
    <property type="match status" value="1"/>
</dbReference>
<dbReference type="EMBL" id="JAUJYN010000005">
    <property type="protein sequence ID" value="KAK1270873.1"/>
    <property type="molecule type" value="Genomic_DNA"/>
</dbReference>
<dbReference type="Pfam" id="PF03140">
    <property type="entry name" value="DUF247"/>
    <property type="match status" value="1"/>
</dbReference>
<dbReference type="AlphaFoldDB" id="A0AAV9B3D9"/>
<keyword evidence="2" id="KW-1185">Reference proteome</keyword>
<reference evidence="1" key="1">
    <citation type="journal article" date="2023" name="Nat. Commun.">
        <title>Diploid and tetraploid genomes of Acorus and the evolution of monocots.</title>
        <authorList>
            <person name="Ma L."/>
            <person name="Liu K.W."/>
            <person name="Li Z."/>
            <person name="Hsiao Y.Y."/>
            <person name="Qi Y."/>
            <person name="Fu T."/>
            <person name="Tang G.D."/>
            <person name="Zhang D."/>
            <person name="Sun W.H."/>
            <person name="Liu D.K."/>
            <person name="Li Y."/>
            <person name="Chen G.Z."/>
            <person name="Liu X.D."/>
            <person name="Liao X.Y."/>
            <person name="Jiang Y.T."/>
            <person name="Yu X."/>
            <person name="Hao Y."/>
            <person name="Huang J."/>
            <person name="Zhao X.W."/>
            <person name="Ke S."/>
            <person name="Chen Y.Y."/>
            <person name="Wu W.L."/>
            <person name="Hsu J.L."/>
            <person name="Lin Y.F."/>
            <person name="Huang M.D."/>
            <person name="Li C.Y."/>
            <person name="Huang L."/>
            <person name="Wang Z.W."/>
            <person name="Zhao X."/>
            <person name="Zhong W.Y."/>
            <person name="Peng D.H."/>
            <person name="Ahmad S."/>
            <person name="Lan S."/>
            <person name="Zhang J.S."/>
            <person name="Tsai W.C."/>
            <person name="Van de Peer Y."/>
            <person name="Liu Z.J."/>
        </authorList>
    </citation>
    <scope>NUCLEOTIDE SEQUENCE</scope>
    <source>
        <strain evidence="1">SCP</strain>
    </source>
</reference>
<dbReference type="PANTHER" id="PTHR31170">
    <property type="entry name" value="BNAC04G53230D PROTEIN"/>
    <property type="match status" value="1"/>
</dbReference>
<gene>
    <name evidence="1" type="ORF">QJS04_geneDACA004270</name>
</gene>